<dbReference type="KEGG" id="vg:29057030"/>
<name>A0A1B2I9Y2_9CAUD</name>
<accession>A0A1B2I9Y2</accession>
<organism evidence="1 2">
    <name type="scientific">Erwinia phage vB_EamM_Asesino</name>
    <dbReference type="NCBI Taxonomy" id="1883370"/>
    <lineage>
        <taxon>Viruses</taxon>
        <taxon>Duplodnaviria</taxon>
        <taxon>Heunggongvirae</taxon>
        <taxon>Uroviricota</taxon>
        <taxon>Caudoviricetes</taxon>
        <taxon>Chimalliviridae</taxon>
        <taxon>Erskinevirus</taxon>
        <taxon>Erskinevirus asesino</taxon>
    </lineage>
</organism>
<evidence type="ECO:0000313" key="2">
    <source>
        <dbReference type="Proteomes" id="UP000202181"/>
    </source>
</evidence>
<reference evidence="1" key="1">
    <citation type="submission" date="2016-06" db="EMBL/GenBank/DDBJ databases">
        <authorList>
            <person name="Berg J.A."/>
            <person name="Hyde J.R."/>
            <person name="Breakwell D.P."/>
            <person name="Hope S."/>
            <person name="Grose J.H."/>
        </authorList>
    </citation>
    <scope>NUCLEOTIDE SEQUENCE [LARGE SCALE GENOMIC DNA]</scope>
</reference>
<dbReference type="GeneID" id="29057030"/>
<protein>
    <submittedName>
        <fullName evidence="1">Uncharacterized protein</fullName>
    </submittedName>
</protein>
<dbReference type="OrthoDB" id="12185at10239"/>
<evidence type="ECO:0000313" key="1">
    <source>
        <dbReference type="EMBL" id="ANZ48093.1"/>
    </source>
</evidence>
<keyword evidence="2" id="KW-1185">Reference proteome</keyword>
<proteinExistence type="predicted"/>
<dbReference type="Proteomes" id="UP000202181">
    <property type="component" value="Segment"/>
</dbReference>
<sequence length="183" mass="21217">MQHQRDPKFTAAFMLFHKWVFWRVPEYATITKYASQEHGLFLPDDPKKAQAILLNKKSIYLHPSDAAVYAATGGALDITDPNDAIMVYGWIMEHLADWLRYMEQPHLMVRAVPIEGLREFNALAGKLFPVANRYGYFKVPERTMVSAVQALFGEVKAEVQQHRFNDTIMRRIEKIYRQRGGML</sequence>
<dbReference type="EMBL" id="KX397364">
    <property type="protein sequence ID" value="ANZ48093.1"/>
    <property type="molecule type" value="Genomic_DNA"/>
</dbReference>
<gene>
    <name evidence="1" type="ORF">ASESINO_80</name>
</gene>
<dbReference type="RefSeq" id="YP_009290698.1">
    <property type="nucleotide sequence ID" value="NC_031107.2"/>
</dbReference>